<evidence type="ECO:0000313" key="4">
    <source>
        <dbReference type="Proteomes" id="UP001473302"/>
    </source>
</evidence>
<comment type="caution">
    <text evidence="3">The sequence shown here is derived from an EMBL/GenBank/DDBJ whole genome shotgun (WGS) entry which is preliminary data.</text>
</comment>
<dbReference type="PANTHER" id="PTHR46564">
    <property type="entry name" value="TRANSPOSASE"/>
    <property type="match status" value="1"/>
</dbReference>
<gene>
    <name evidence="3" type="ORF">MFLAVUS_007452</name>
</gene>
<dbReference type="Proteomes" id="UP001473302">
    <property type="component" value="Unassembled WGS sequence"/>
</dbReference>
<keyword evidence="1" id="KW-1133">Transmembrane helix</keyword>
<evidence type="ECO:0000256" key="1">
    <source>
        <dbReference type="SAM" id="Phobius"/>
    </source>
</evidence>
<reference evidence="3 4" key="1">
    <citation type="submission" date="2024-04" db="EMBL/GenBank/DDBJ databases">
        <title>genome sequences of Mucor flavus KT1a and Helicostylum pulchrum KT1b strains isolated from the surface of a dry-aged beef.</title>
        <authorList>
            <person name="Toyotome T."/>
            <person name="Hosono M."/>
            <person name="Torimaru M."/>
            <person name="Fukuda K."/>
            <person name="Mikami N."/>
        </authorList>
    </citation>
    <scope>NUCLEOTIDE SEQUENCE [LARGE SCALE GENOMIC DNA]</scope>
    <source>
        <strain evidence="3 4">KT1a</strain>
    </source>
</reference>
<evidence type="ECO:0000259" key="2">
    <source>
        <dbReference type="Pfam" id="PF13358"/>
    </source>
</evidence>
<protein>
    <recommendedName>
        <fullName evidence="2">Tc1-like transposase DDE domain-containing protein</fullName>
    </recommendedName>
</protein>
<organism evidence="3 4">
    <name type="scientific">Mucor flavus</name>
    <dbReference type="NCBI Taxonomy" id="439312"/>
    <lineage>
        <taxon>Eukaryota</taxon>
        <taxon>Fungi</taxon>
        <taxon>Fungi incertae sedis</taxon>
        <taxon>Mucoromycota</taxon>
        <taxon>Mucoromycotina</taxon>
        <taxon>Mucoromycetes</taxon>
        <taxon>Mucorales</taxon>
        <taxon>Mucorineae</taxon>
        <taxon>Mucoraceae</taxon>
        <taxon>Mucor</taxon>
    </lineage>
</organism>
<sequence length="150" mass="17069">MRQPSAWFTVITPAIVETHIILGAISAMGVVVVVGIELRVVEKPKQRRIGGVGRKRKHTPNVKKTKGHYLNSIRKTLNEMDKNPLINGFYIVMDNALIHTHNDIDKLITLKGYRSIHLPSYSPELNPIEQFWSVVKNKVKRGMFSDDEDL</sequence>
<dbReference type="InterPro" id="IPR036397">
    <property type="entry name" value="RNaseH_sf"/>
</dbReference>
<dbReference type="InterPro" id="IPR038717">
    <property type="entry name" value="Tc1-like_DDE_dom"/>
</dbReference>
<dbReference type="Gene3D" id="3.30.420.10">
    <property type="entry name" value="Ribonuclease H-like superfamily/Ribonuclease H"/>
    <property type="match status" value="1"/>
</dbReference>
<proteinExistence type="predicted"/>
<accession>A0ABP9Z4B8</accession>
<keyword evidence="1" id="KW-0472">Membrane</keyword>
<name>A0ABP9Z4B8_9FUNG</name>
<evidence type="ECO:0000313" key="3">
    <source>
        <dbReference type="EMBL" id="GAA5813962.1"/>
    </source>
</evidence>
<feature type="domain" description="Tc1-like transposase DDE" evidence="2">
    <location>
        <begin position="73"/>
        <end position="150"/>
    </location>
</feature>
<feature type="transmembrane region" description="Helical" evidence="1">
    <location>
        <begin position="20"/>
        <end position="38"/>
    </location>
</feature>
<dbReference type="EMBL" id="BAABUK010000019">
    <property type="protein sequence ID" value="GAA5813962.1"/>
    <property type="molecule type" value="Genomic_DNA"/>
</dbReference>
<keyword evidence="1" id="KW-0812">Transmembrane</keyword>
<keyword evidence="4" id="KW-1185">Reference proteome</keyword>
<dbReference type="PANTHER" id="PTHR46564:SF1">
    <property type="entry name" value="TRANSPOSASE"/>
    <property type="match status" value="1"/>
</dbReference>
<dbReference type="Pfam" id="PF13358">
    <property type="entry name" value="DDE_3"/>
    <property type="match status" value="1"/>
</dbReference>